<dbReference type="InterPro" id="IPR058543">
    <property type="entry name" value="Beta-prop_RSE1/DDB1/CPSF1_2nd"/>
</dbReference>
<dbReference type="OrthoDB" id="433457at2759"/>
<evidence type="ECO:0000313" key="9">
    <source>
        <dbReference type="Proteomes" id="UP000284842"/>
    </source>
</evidence>
<evidence type="ECO:0000259" key="6">
    <source>
        <dbReference type="Pfam" id="PF10433"/>
    </source>
</evidence>
<keyword evidence="2" id="KW-0539">Nucleus</keyword>
<dbReference type="FunCoup" id="A0A409YVT5">
    <property type="interactions" value="707"/>
</dbReference>
<dbReference type="Pfam" id="PF10433">
    <property type="entry name" value="Beta-prop_RSE1_1st"/>
    <property type="match status" value="1"/>
</dbReference>
<evidence type="ECO:0000259" key="5">
    <source>
        <dbReference type="Pfam" id="PF03178"/>
    </source>
</evidence>
<feature type="region of interest" description="Disordered" evidence="3">
    <location>
        <begin position="460"/>
        <end position="497"/>
    </location>
</feature>
<evidence type="ECO:0000313" key="8">
    <source>
        <dbReference type="EMBL" id="PPR07110.1"/>
    </source>
</evidence>
<gene>
    <name evidence="8" type="ORF">CVT24_010946</name>
</gene>
<evidence type="ECO:0000256" key="3">
    <source>
        <dbReference type="SAM" id="MobiDB-lite"/>
    </source>
</evidence>
<dbReference type="InterPro" id="IPR018846">
    <property type="entry name" value="Beta-prop_RSE1/DDB1/CPSF1_1st"/>
</dbReference>
<dbReference type="SUPFAM" id="SSF47113">
    <property type="entry name" value="Histone-fold"/>
    <property type="match status" value="1"/>
</dbReference>
<dbReference type="EMBL" id="NHTK01000520">
    <property type="protein sequence ID" value="PPR07110.1"/>
    <property type="molecule type" value="Genomic_DNA"/>
</dbReference>
<keyword evidence="9" id="KW-1185">Reference proteome</keyword>
<dbReference type="InterPro" id="IPR050358">
    <property type="entry name" value="RSE1/DDB1/CFT1"/>
</dbReference>
<dbReference type="InParanoid" id="A0A409YVT5"/>
<dbReference type="Gene3D" id="1.10.150.910">
    <property type="match status" value="1"/>
</dbReference>
<organism evidence="8 9">
    <name type="scientific">Panaeolus cyanescens</name>
    <dbReference type="NCBI Taxonomy" id="181874"/>
    <lineage>
        <taxon>Eukaryota</taxon>
        <taxon>Fungi</taxon>
        <taxon>Dikarya</taxon>
        <taxon>Basidiomycota</taxon>
        <taxon>Agaricomycotina</taxon>
        <taxon>Agaricomycetes</taxon>
        <taxon>Agaricomycetidae</taxon>
        <taxon>Agaricales</taxon>
        <taxon>Agaricineae</taxon>
        <taxon>Galeropsidaceae</taxon>
        <taxon>Panaeolus</taxon>
    </lineage>
</organism>
<accession>A0A409YVT5</accession>
<dbReference type="Pfam" id="PF03178">
    <property type="entry name" value="CPSF_A"/>
    <property type="match status" value="1"/>
</dbReference>
<reference evidence="8 9" key="1">
    <citation type="journal article" date="2018" name="Evol. Lett.">
        <title>Horizontal gene cluster transfer increased hallucinogenic mushroom diversity.</title>
        <authorList>
            <person name="Reynolds H.T."/>
            <person name="Vijayakumar V."/>
            <person name="Gluck-Thaler E."/>
            <person name="Korotkin H.B."/>
            <person name="Matheny P.B."/>
            <person name="Slot J.C."/>
        </authorList>
    </citation>
    <scope>NUCLEOTIDE SEQUENCE [LARGE SCALE GENOMIC DNA]</scope>
    <source>
        <strain evidence="8 9">2629</strain>
    </source>
</reference>
<dbReference type="InterPro" id="IPR009072">
    <property type="entry name" value="Histone-fold"/>
</dbReference>
<proteinExistence type="predicted"/>
<feature type="region of interest" description="Disordered" evidence="3">
    <location>
        <begin position="611"/>
        <end position="640"/>
    </location>
</feature>
<dbReference type="Proteomes" id="UP000284842">
    <property type="component" value="Unassembled WGS sequence"/>
</dbReference>
<dbReference type="Pfam" id="PF23726">
    <property type="entry name" value="Beta-prop_RSE1_2nd"/>
    <property type="match status" value="1"/>
</dbReference>
<feature type="domain" description="RSE1/DDB1/CPSF1 first beta-propeller" evidence="6">
    <location>
        <begin position="203"/>
        <end position="589"/>
    </location>
</feature>
<evidence type="ECO:0000259" key="4">
    <source>
        <dbReference type="Pfam" id="PF00808"/>
    </source>
</evidence>
<feature type="compositionally biased region" description="Basic and acidic residues" evidence="3">
    <location>
        <begin position="477"/>
        <end position="494"/>
    </location>
</feature>
<dbReference type="InterPro" id="IPR003958">
    <property type="entry name" value="CBFA_NFYB_domain"/>
</dbReference>
<protein>
    <recommendedName>
        <fullName evidence="10">DNA damage-binding protein 1</fullName>
    </recommendedName>
</protein>
<dbReference type="InterPro" id="IPR015943">
    <property type="entry name" value="WD40/YVTN_repeat-like_dom_sf"/>
</dbReference>
<dbReference type="GO" id="GO:0005634">
    <property type="term" value="C:nucleus"/>
    <property type="evidence" value="ECO:0007669"/>
    <property type="project" value="UniProtKB-SubCell"/>
</dbReference>
<evidence type="ECO:0008006" key="10">
    <source>
        <dbReference type="Google" id="ProtNLM"/>
    </source>
</evidence>
<dbReference type="STRING" id="181874.A0A409YVT5"/>
<dbReference type="InterPro" id="IPR004871">
    <property type="entry name" value="RSE1/DDB1/CPSF1_C"/>
</dbReference>
<dbReference type="Gene3D" id="2.130.10.10">
    <property type="entry name" value="YVTN repeat-like/Quinoprotein amine dehydrogenase"/>
    <property type="match status" value="3"/>
</dbReference>
<dbReference type="Gene3D" id="1.10.20.10">
    <property type="entry name" value="Histone, subunit A"/>
    <property type="match status" value="1"/>
</dbReference>
<evidence type="ECO:0000256" key="1">
    <source>
        <dbReference type="ARBA" id="ARBA00004123"/>
    </source>
</evidence>
<dbReference type="GO" id="GO:0003676">
    <property type="term" value="F:nucleic acid binding"/>
    <property type="evidence" value="ECO:0007669"/>
    <property type="project" value="InterPro"/>
</dbReference>
<dbReference type="CDD" id="cd22929">
    <property type="entry name" value="HFD_POLE4-like"/>
    <property type="match status" value="1"/>
</dbReference>
<feature type="domain" description="RSE1/DDB1/CPSF1 second beta-propeller" evidence="7">
    <location>
        <begin position="706"/>
        <end position="1045"/>
    </location>
</feature>
<feature type="domain" description="RSE1/DDB1/CPSF1 C-terminal" evidence="5">
    <location>
        <begin position="1095"/>
        <end position="1417"/>
    </location>
</feature>
<comment type="subcellular location">
    <subcellularLocation>
        <location evidence="1">Nucleus</location>
    </subcellularLocation>
</comment>
<sequence>MSDKSYTRDEDEDAPMTDIQNAPHPEESAPIDDTTEGDAPSKQREKKAAAPGERESGKSLFPISRVQKIIKLDKASPLYFFRVSIVLMNNTMKELPIVAKDATFAIAMATEMFIQQLCEAGYSVAQGEKRSTVQPKDIKAVVRRADEFLFLEDTLAWIFDPPLTKTVKAVKAKEKEVKEKADHQFFILTCSMKVVSTFHKSSSVVDSLKCQLSARGVEHLVVAKLNALEVYSITPTGLHHECAIEIWGKICAVKAIPISQHEARSTLLVMLTHPEPELLFLSYSESESEDSTLVVEESISLFERTPRLAEFFTNVIIHPSGSLAIASCYAGKLKVLKLKAGRCIDNFDISCPEINVLSLAFTPTPGDEYSLFILSIDARENLRLAVRDLDIGSQELSLHYSDVFQPTVISNKMLPFPTDYALHIVPLEPQEETEQPFLGGALILGGRQIPVYELASEEGQEKLRGKRKRLEAKKHGKDPAEAVKARNKEKERDTRKRKPNALVEWPYSDVSAWCSVEPSISRLLIGDSSGRLSMLSVQRLNAFGLVLVPLGEISSPTTLTYLANQAVYVGSHLGDSQLIQISNTRKTSQVPECLVTPDELKTTTSENLAAVSKKGKEKATAQEGDMDVDEGPPETSPAGRIIEPSGSFVSVLDTYKNIAPIKDAILVDPDQSGQNQIVTCSGGANSGSINIIRNGAAFQELAYLPGITGITKIWAAKVMAEDSNDKKVLLSTLSTTHLFTIEDGGARFRQAHPSSIGGLVTNEPTLAFSNVYRRVNGTYQNSSLVIQVIPTAALMLEWDTTVGTYIERDRWDVKKTSTGATEFVLADINDSQVVLATDGGTITVLCVEANSTVFHKTLTSRTDSELSAISISTASATHFSQYVSVASWHGKRIQIYRIDAAKRELEPLISAKTPNLPSTVRSLLLFNFGTGEKMKDPHFHPYLVAGLADGSVATMLWRPSTKTLSDLKLISLGNAPMILTPCTVDGKKTVLASGDRSTILFLEKNRLANSSLMLKGISAVTHLNTEAFSSSLLLVSSSGLNVGTIKDLNKLHIRSLPFGLDNPTRIAHSPVHKVYGVSFTYTPRTRISEFQPSTSTFKVLDDNTLSVLAQCNMEPNEEITSVASVASPSLGQDKGFFVIGTYIFKSEEREPSAGRLLVLSVNPTHSHTALDLSIVAETQVKGCVFAIKVIEDKIVASINSAVALFRLEASTDLPPVTTYTLKEIHNWNHNYMVTSLGSYQDRLVAGDQISSVSLIKVTDTELISEARDYGPLYPMALEALDEKSLVCSNDTLNIVIFSLGSLFGREALERSGSYHLSDMVTKFIRGSVFSSNADSLLRPEMLFFTSSGRIGTIIDVVDQDLSVNLSELERNLSTILRGAGGGGHTKFRTPKDTRGSSDADVNGAYGFLDGDFLENYLNFTEGSEQQRKALQGRNEFENIKIPAQQLSEVLEQLQGFH</sequence>
<feature type="compositionally biased region" description="Basic and acidic residues" evidence="3">
    <location>
        <begin position="39"/>
        <end position="56"/>
    </location>
</feature>
<dbReference type="GO" id="GO:0046982">
    <property type="term" value="F:protein heterodimerization activity"/>
    <property type="evidence" value="ECO:0007669"/>
    <property type="project" value="InterPro"/>
</dbReference>
<dbReference type="PANTHER" id="PTHR10644">
    <property type="entry name" value="DNA REPAIR/RNA PROCESSING CPSF FAMILY"/>
    <property type="match status" value="1"/>
</dbReference>
<feature type="domain" description="Transcription factor CBF/NF-Y/archaeal histone" evidence="4">
    <location>
        <begin position="91"/>
        <end position="142"/>
    </location>
</feature>
<evidence type="ECO:0000256" key="2">
    <source>
        <dbReference type="ARBA" id="ARBA00023242"/>
    </source>
</evidence>
<evidence type="ECO:0000259" key="7">
    <source>
        <dbReference type="Pfam" id="PF23726"/>
    </source>
</evidence>
<feature type="region of interest" description="Disordered" evidence="3">
    <location>
        <begin position="1"/>
        <end position="56"/>
    </location>
</feature>
<dbReference type="Pfam" id="PF00808">
    <property type="entry name" value="CBFD_NFYB_HMF"/>
    <property type="match status" value="1"/>
</dbReference>
<comment type="caution">
    <text evidence="8">The sequence shown here is derived from an EMBL/GenBank/DDBJ whole genome shotgun (WGS) entry which is preliminary data.</text>
</comment>
<dbReference type="SUPFAM" id="SSF101908">
    <property type="entry name" value="Putative isomerase YbhE"/>
    <property type="match status" value="2"/>
</dbReference>
<name>A0A409YVT5_9AGAR</name>
<feature type="compositionally biased region" description="Basic residues" evidence="3">
    <location>
        <begin position="464"/>
        <end position="476"/>
    </location>
</feature>